<name>A0A1V9XIU1_9ACAR</name>
<dbReference type="Pfam" id="PF12146">
    <property type="entry name" value="Hydrolase_4"/>
    <property type="match status" value="1"/>
</dbReference>
<comment type="caution">
    <text evidence="2">The sequence shown here is derived from an EMBL/GenBank/DDBJ whole genome shotgun (WGS) entry which is preliminary data.</text>
</comment>
<gene>
    <name evidence="2" type="ORF">BIW11_09752</name>
</gene>
<dbReference type="PANTHER" id="PTHR11614">
    <property type="entry name" value="PHOSPHOLIPASE-RELATED"/>
    <property type="match status" value="1"/>
</dbReference>
<dbReference type="Proteomes" id="UP000192247">
    <property type="component" value="Unassembled WGS sequence"/>
</dbReference>
<evidence type="ECO:0000259" key="1">
    <source>
        <dbReference type="Pfam" id="PF12146"/>
    </source>
</evidence>
<feature type="domain" description="Serine aminopeptidase S33" evidence="1">
    <location>
        <begin position="3"/>
        <end position="118"/>
    </location>
</feature>
<proteinExistence type="predicted"/>
<evidence type="ECO:0000313" key="3">
    <source>
        <dbReference type="Proteomes" id="UP000192247"/>
    </source>
</evidence>
<dbReference type="InterPro" id="IPR022742">
    <property type="entry name" value="Hydrolase_4"/>
</dbReference>
<evidence type="ECO:0000313" key="2">
    <source>
        <dbReference type="EMBL" id="OQR73409.1"/>
    </source>
</evidence>
<sequence>MVYDTLAKLLAQKYDALVFGHDHVGHGRSSGEPRAYVESLNILEQDMAMHIDEVYAKLRTDQEKLPLFVFGHSMGGAVSLLYAIRRNFGPEYPGGLRGGLMLMAPLISLSNSLPARWILGSTETGELAS</sequence>
<dbReference type="Gene3D" id="3.40.50.1820">
    <property type="entry name" value="alpha/beta hydrolase"/>
    <property type="match status" value="1"/>
</dbReference>
<dbReference type="OrthoDB" id="194865at2759"/>
<dbReference type="EMBL" id="MNPL01009991">
    <property type="protein sequence ID" value="OQR73409.1"/>
    <property type="molecule type" value="Genomic_DNA"/>
</dbReference>
<dbReference type="InterPro" id="IPR029058">
    <property type="entry name" value="AB_hydrolase_fold"/>
</dbReference>
<dbReference type="AlphaFoldDB" id="A0A1V9XIU1"/>
<dbReference type="STRING" id="418985.A0A1V9XIU1"/>
<dbReference type="SUPFAM" id="SSF53474">
    <property type="entry name" value="alpha/beta-Hydrolases"/>
    <property type="match status" value="1"/>
</dbReference>
<protein>
    <submittedName>
        <fullName evidence="2">Monoglyceride lipase-like</fullName>
    </submittedName>
</protein>
<keyword evidence="3" id="KW-1185">Reference proteome</keyword>
<dbReference type="InParanoid" id="A0A1V9XIU1"/>
<reference evidence="2 3" key="1">
    <citation type="journal article" date="2017" name="Gigascience">
        <title>Draft genome of the honey bee ectoparasitic mite, Tropilaelaps mercedesae, is shaped by the parasitic life history.</title>
        <authorList>
            <person name="Dong X."/>
            <person name="Armstrong S.D."/>
            <person name="Xia D."/>
            <person name="Makepeace B.L."/>
            <person name="Darby A.C."/>
            <person name="Kadowaki T."/>
        </authorList>
    </citation>
    <scope>NUCLEOTIDE SEQUENCE [LARGE SCALE GENOMIC DNA]</scope>
    <source>
        <strain evidence="2">Wuxi-XJTLU</strain>
    </source>
</reference>
<organism evidence="2 3">
    <name type="scientific">Tropilaelaps mercedesae</name>
    <dbReference type="NCBI Taxonomy" id="418985"/>
    <lineage>
        <taxon>Eukaryota</taxon>
        <taxon>Metazoa</taxon>
        <taxon>Ecdysozoa</taxon>
        <taxon>Arthropoda</taxon>
        <taxon>Chelicerata</taxon>
        <taxon>Arachnida</taxon>
        <taxon>Acari</taxon>
        <taxon>Parasitiformes</taxon>
        <taxon>Mesostigmata</taxon>
        <taxon>Gamasina</taxon>
        <taxon>Dermanyssoidea</taxon>
        <taxon>Laelapidae</taxon>
        <taxon>Tropilaelaps</taxon>
    </lineage>
</organism>
<dbReference type="InterPro" id="IPR051044">
    <property type="entry name" value="MAG_DAG_Lipase"/>
</dbReference>
<accession>A0A1V9XIU1</accession>